<dbReference type="HAMAP" id="MF_01161">
    <property type="entry name" value="tRNA_Ile_lys_synt"/>
    <property type="match status" value="1"/>
</dbReference>
<reference evidence="9 10" key="1">
    <citation type="submission" date="2023-12" db="EMBL/GenBank/DDBJ databases">
        <title>A high-quality genome assembly for Dillenia turbinata (Dilleniales).</title>
        <authorList>
            <person name="Chanderbali A."/>
        </authorList>
    </citation>
    <scope>NUCLEOTIDE SEQUENCE [LARGE SCALE GENOMIC DNA]</scope>
    <source>
        <strain evidence="9">LSX21</strain>
        <tissue evidence="9">Leaf</tissue>
    </source>
</reference>
<sequence>MARSLILSPPTPAPNPSLSFLFSLPRFSKTKFNSIFSSNTRTRSFSLSPIRFLCNLSLSKPLQPINISKHKETFASRMAMSGLKPHDRIAIGVSGGPDSMALCVLAANWKTECIGFVDGLLGIVVDHGLRAESGEEAILVSHRVSEMGIKCEVAKCEWPDGKPKWGRLQEAAREMRYQILQKVCNQHSISSLLIAHHADDQAELFILRLSRSSGVLGLAGMAFTSQLFSSHAHSFGDTPDDQGILLVRPLLDFSKDDLYEICVWAGLEWVEDPTNKSTIFSRNRIRLSLGNLSCSLKAELQAVIAACRKTRLYVDHTCNALIARAVTIMAQGYAVINLEVLDPSNIEDISLSKFIALVLQVLPLLAIFIAVSKLFFIMCRIVVVFKCLSRVFLIDWQFISQRHRPVRGGTLKLLLEYFRTFPCKNSLTAAGCYLCPAPGSKGSNILVCCSVNCPLPSKMDFFKKISYEGEKHLIQSEVEHITVDIKSYSHAFVPDSSDVHFLDLTPSESVLDEAKRVGILSESSFRSILLLQREEMEHFRLKTESGEELKHGVKFASTLSDSLLPWQIGYFMNRFLMKWEPFKRISENAFATETASLSTRNVEEDSQNSCCGFCEGCDHTVAIVRCMIDADWINLVKLSNCQKFEDFQDEFVLSPHEMKHVEGKTRLFDYLRSSARGAVIYLKSIPVSARRALPVLVNPQGHLLSIPSIGFNVCPCLMVSAVFKPRVPLGGGHSSFI</sequence>
<dbReference type="Proteomes" id="UP001370490">
    <property type="component" value="Unassembled WGS sequence"/>
</dbReference>
<dbReference type="PANTHER" id="PTHR43033:SF5">
    <property type="entry name" value="TRNA(ILE)-LYSIDINE SYNTHETASE"/>
    <property type="match status" value="1"/>
</dbReference>
<evidence type="ECO:0000256" key="4">
    <source>
        <dbReference type="ARBA" id="ARBA00022741"/>
    </source>
</evidence>
<dbReference type="InterPro" id="IPR014729">
    <property type="entry name" value="Rossmann-like_a/b/a_fold"/>
</dbReference>
<evidence type="ECO:0000256" key="5">
    <source>
        <dbReference type="ARBA" id="ARBA00022840"/>
    </source>
</evidence>
<name>A0AAN8ZTS2_9MAGN</name>
<dbReference type="EMBL" id="JBAMMX010000003">
    <property type="protein sequence ID" value="KAK6944970.1"/>
    <property type="molecule type" value="Genomic_DNA"/>
</dbReference>
<evidence type="ECO:0000256" key="2">
    <source>
        <dbReference type="ARBA" id="ARBA00022598"/>
    </source>
</evidence>
<keyword evidence="4" id="KW-0547">Nucleotide-binding</keyword>
<comment type="caution">
    <text evidence="9">The sequence shown here is derived from an EMBL/GenBank/DDBJ whole genome shotgun (WGS) entry which is preliminary data.</text>
</comment>
<evidence type="ECO:0000256" key="6">
    <source>
        <dbReference type="ARBA" id="ARBA00048539"/>
    </source>
</evidence>
<keyword evidence="7" id="KW-1133">Transmembrane helix</keyword>
<dbReference type="Gene3D" id="3.40.50.620">
    <property type="entry name" value="HUPs"/>
    <property type="match status" value="1"/>
</dbReference>
<dbReference type="InterPro" id="IPR012094">
    <property type="entry name" value="tRNA_Ile_lys_synt"/>
</dbReference>
<dbReference type="InterPro" id="IPR011063">
    <property type="entry name" value="TilS/TtcA_N"/>
</dbReference>
<evidence type="ECO:0000256" key="7">
    <source>
        <dbReference type="SAM" id="Phobius"/>
    </source>
</evidence>
<feature type="domain" description="tRNA(Ile)-lysidine/2-thiocytidine synthase N-terminal" evidence="8">
    <location>
        <begin position="89"/>
        <end position="286"/>
    </location>
</feature>
<keyword evidence="7" id="KW-0812">Transmembrane</keyword>
<accession>A0AAN8ZTS2</accession>
<evidence type="ECO:0000259" key="8">
    <source>
        <dbReference type="Pfam" id="PF01171"/>
    </source>
</evidence>
<gene>
    <name evidence="9" type="ORF">RJ641_026072</name>
</gene>
<evidence type="ECO:0000256" key="3">
    <source>
        <dbReference type="ARBA" id="ARBA00022694"/>
    </source>
</evidence>
<keyword evidence="3" id="KW-0819">tRNA processing</keyword>
<dbReference type="EC" id="6.3.4.19" evidence="1"/>
<organism evidence="9 10">
    <name type="scientific">Dillenia turbinata</name>
    <dbReference type="NCBI Taxonomy" id="194707"/>
    <lineage>
        <taxon>Eukaryota</taxon>
        <taxon>Viridiplantae</taxon>
        <taxon>Streptophyta</taxon>
        <taxon>Embryophyta</taxon>
        <taxon>Tracheophyta</taxon>
        <taxon>Spermatophyta</taxon>
        <taxon>Magnoliopsida</taxon>
        <taxon>eudicotyledons</taxon>
        <taxon>Gunneridae</taxon>
        <taxon>Pentapetalae</taxon>
        <taxon>Dilleniales</taxon>
        <taxon>Dilleniaceae</taxon>
        <taxon>Dillenia</taxon>
    </lineage>
</organism>
<comment type="catalytic activity">
    <reaction evidence="6">
        <text>cytidine(34) in tRNA(Ile2) + L-lysine + ATP = lysidine(34) in tRNA(Ile2) + AMP + diphosphate + H(+)</text>
        <dbReference type="Rhea" id="RHEA:43744"/>
        <dbReference type="Rhea" id="RHEA-COMP:10625"/>
        <dbReference type="Rhea" id="RHEA-COMP:10670"/>
        <dbReference type="ChEBI" id="CHEBI:15378"/>
        <dbReference type="ChEBI" id="CHEBI:30616"/>
        <dbReference type="ChEBI" id="CHEBI:32551"/>
        <dbReference type="ChEBI" id="CHEBI:33019"/>
        <dbReference type="ChEBI" id="CHEBI:82748"/>
        <dbReference type="ChEBI" id="CHEBI:83665"/>
        <dbReference type="ChEBI" id="CHEBI:456215"/>
        <dbReference type="EC" id="6.3.4.19"/>
    </reaction>
</comment>
<dbReference type="PANTHER" id="PTHR43033">
    <property type="entry name" value="TRNA(ILE)-LYSIDINE SYNTHASE-RELATED"/>
    <property type="match status" value="1"/>
</dbReference>
<keyword evidence="10" id="KW-1185">Reference proteome</keyword>
<keyword evidence="2" id="KW-0436">Ligase</keyword>
<dbReference type="GO" id="GO:0008033">
    <property type="term" value="P:tRNA processing"/>
    <property type="evidence" value="ECO:0007669"/>
    <property type="project" value="UniProtKB-KW"/>
</dbReference>
<dbReference type="AlphaFoldDB" id="A0AAN8ZTS2"/>
<feature type="transmembrane region" description="Helical" evidence="7">
    <location>
        <begin position="354"/>
        <end position="376"/>
    </location>
</feature>
<dbReference type="NCBIfam" id="TIGR02432">
    <property type="entry name" value="lysidine_TilS_N"/>
    <property type="match status" value="1"/>
</dbReference>
<protein>
    <recommendedName>
        <fullName evidence="1">tRNA(Ile)-lysidine synthetase</fullName>
        <ecNumber evidence="1">6.3.4.19</ecNumber>
    </recommendedName>
</protein>
<proteinExistence type="inferred from homology"/>
<dbReference type="SUPFAM" id="SSF52402">
    <property type="entry name" value="Adenine nucleotide alpha hydrolases-like"/>
    <property type="match status" value="1"/>
</dbReference>
<dbReference type="CDD" id="cd01992">
    <property type="entry name" value="TilS_N"/>
    <property type="match status" value="1"/>
</dbReference>
<keyword evidence="7" id="KW-0472">Membrane</keyword>
<evidence type="ECO:0000256" key="1">
    <source>
        <dbReference type="ARBA" id="ARBA00013267"/>
    </source>
</evidence>
<dbReference type="Pfam" id="PF01171">
    <property type="entry name" value="ATP_bind_3"/>
    <property type="match status" value="1"/>
</dbReference>
<dbReference type="InterPro" id="IPR012795">
    <property type="entry name" value="tRNA_Ile_lys_synt_N"/>
</dbReference>
<evidence type="ECO:0000313" key="10">
    <source>
        <dbReference type="Proteomes" id="UP001370490"/>
    </source>
</evidence>
<keyword evidence="5" id="KW-0067">ATP-binding</keyword>
<dbReference type="GO" id="GO:0005524">
    <property type="term" value="F:ATP binding"/>
    <property type="evidence" value="ECO:0007669"/>
    <property type="project" value="UniProtKB-KW"/>
</dbReference>
<evidence type="ECO:0000313" key="9">
    <source>
        <dbReference type="EMBL" id="KAK6944970.1"/>
    </source>
</evidence>
<dbReference type="GO" id="GO:0032267">
    <property type="term" value="F:tRNA(Ile)-lysidine synthase activity"/>
    <property type="evidence" value="ECO:0007669"/>
    <property type="project" value="UniProtKB-EC"/>
</dbReference>